<feature type="compositionally biased region" description="Low complexity" evidence="11">
    <location>
        <begin position="139"/>
        <end position="166"/>
    </location>
</feature>
<evidence type="ECO:0000256" key="3">
    <source>
        <dbReference type="ARBA" id="ARBA00022737"/>
    </source>
</evidence>
<evidence type="ECO:0000259" key="12">
    <source>
        <dbReference type="PROSITE" id="PS51873"/>
    </source>
</evidence>
<evidence type="ECO:0000256" key="11">
    <source>
        <dbReference type="SAM" id="MobiDB-lite"/>
    </source>
</evidence>
<gene>
    <name evidence="13" type="primary">At4g18465</name>
    <name evidence="13" type="ORF">CDAR_291071</name>
</gene>
<keyword evidence="10" id="KW-0067">ATP-binding</keyword>
<evidence type="ECO:0000256" key="5">
    <source>
        <dbReference type="ARBA" id="ARBA00022771"/>
    </source>
</evidence>
<evidence type="ECO:0000256" key="9">
    <source>
        <dbReference type="ARBA" id="ARBA00022833"/>
    </source>
</evidence>
<dbReference type="Pfam" id="PF24471">
    <property type="entry name" value="KH_DEAH11"/>
    <property type="match status" value="1"/>
</dbReference>
<protein>
    <submittedName>
        <fullName evidence="13">Probable pre-mRNA-splicing factor ATP-dependent RNA helicase DEAH9</fullName>
    </submittedName>
</protein>
<dbReference type="Pfam" id="PF22191">
    <property type="entry name" value="IBR_1"/>
    <property type="match status" value="1"/>
</dbReference>
<dbReference type="EMBL" id="BPLQ01000084">
    <property type="protein sequence ID" value="GIX67342.1"/>
    <property type="molecule type" value="Genomic_DNA"/>
</dbReference>
<dbReference type="Proteomes" id="UP001054837">
    <property type="component" value="Unassembled WGS sequence"/>
</dbReference>
<feature type="compositionally biased region" description="Basic and acidic residues" evidence="11">
    <location>
        <begin position="86"/>
        <end position="102"/>
    </location>
</feature>
<dbReference type="InterPro" id="IPR011709">
    <property type="entry name" value="DEAD-box_helicase_OB_fold"/>
</dbReference>
<evidence type="ECO:0000256" key="7">
    <source>
        <dbReference type="ARBA" id="ARBA00022801"/>
    </source>
</evidence>
<dbReference type="GO" id="GO:0003723">
    <property type="term" value="F:RNA binding"/>
    <property type="evidence" value="ECO:0007669"/>
    <property type="project" value="TreeGrafter"/>
</dbReference>
<dbReference type="PANTHER" id="PTHR18934">
    <property type="entry name" value="ATP-DEPENDENT RNA HELICASE"/>
    <property type="match status" value="1"/>
</dbReference>
<dbReference type="GO" id="GO:0005524">
    <property type="term" value="F:ATP binding"/>
    <property type="evidence" value="ECO:0007669"/>
    <property type="project" value="UniProtKB-KW"/>
</dbReference>
<comment type="caution">
    <text evidence="13">The sequence shown here is derived from an EMBL/GenBank/DDBJ whole genome shotgun (WGS) entry which is preliminary data.</text>
</comment>
<evidence type="ECO:0000313" key="13">
    <source>
        <dbReference type="EMBL" id="GIX67342.1"/>
    </source>
</evidence>
<evidence type="ECO:0000256" key="10">
    <source>
        <dbReference type="ARBA" id="ARBA00022840"/>
    </source>
</evidence>
<feature type="domain" description="RING-type" evidence="12">
    <location>
        <begin position="1549"/>
        <end position="1715"/>
    </location>
</feature>
<feature type="region of interest" description="Disordered" evidence="11">
    <location>
        <begin position="236"/>
        <end position="256"/>
    </location>
</feature>
<dbReference type="GO" id="GO:0016740">
    <property type="term" value="F:transferase activity"/>
    <property type="evidence" value="ECO:0007669"/>
    <property type="project" value="UniProtKB-KW"/>
</dbReference>
<evidence type="ECO:0000256" key="2">
    <source>
        <dbReference type="ARBA" id="ARBA00022723"/>
    </source>
</evidence>
<name>A0AAV4M4F2_9ARAC</name>
<keyword evidence="2" id="KW-0479">Metal-binding</keyword>
<organism evidence="13 14">
    <name type="scientific">Caerostris darwini</name>
    <dbReference type="NCBI Taxonomy" id="1538125"/>
    <lineage>
        <taxon>Eukaryota</taxon>
        <taxon>Metazoa</taxon>
        <taxon>Ecdysozoa</taxon>
        <taxon>Arthropoda</taxon>
        <taxon>Chelicerata</taxon>
        <taxon>Arachnida</taxon>
        <taxon>Araneae</taxon>
        <taxon>Araneomorphae</taxon>
        <taxon>Entelegynae</taxon>
        <taxon>Araneoidea</taxon>
        <taxon>Araneidae</taxon>
        <taxon>Caerostris</taxon>
    </lineage>
</organism>
<accession>A0AAV4M4F2</accession>
<keyword evidence="8 13" id="KW-0347">Helicase</keyword>
<keyword evidence="9" id="KW-0862">Zinc</keyword>
<dbReference type="InterPro" id="IPR056245">
    <property type="entry name" value="KH_DEAH11/12"/>
</dbReference>
<dbReference type="GO" id="GO:0008270">
    <property type="term" value="F:zinc ion binding"/>
    <property type="evidence" value="ECO:0007669"/>
    <property type="project" value="UniProtKB-KW"/>
</dbReference>
<keyword evidence="1" id="KW-0808">Transferase</keyword>
<dbReference type="InterPro" id="IPR007502">
    <property type="entry name" value="Helicase-assoc_dom"/>
</dbReference>
<feature type="compositionally biased region" description="Polar residues" evidence="11">
    <location>
        <begin position="185"/>
        <end position="196"/>
    </location>
</feature>
<evidence type="ECO:0000256" key="8">
    <source>
        <dbReference type="ARBA" id="ARBA00022806"/>
    </source>
</evidence>
<evidence type="ECO:0000256" key="4">
    <source>
        <dbReference type="ARBA" id="ARBA00022741"/>
    </source>
</evidence>
<dbReference type="SUPFAM" id="SSF52540">
    <property type="entry name" value="P-loop containing nucleoside triphosphate hydrolases"/>
    <property type="match status" value="1"/>
</dbReference>
<keyword evidence="6" id="KW-0833">Ubl conjugation pathway</keyword>
<dbReference type="InterPro" id="IPR017907">
    <property type="entry name" value="Znf_RING_CS"/>
</dbReference>
<dbReference type="GO" id="GO:0004386">
    <property type="term" value="F:helicase activity"/>
    <property type="evidence" value="ECO:0007669"/>
    <property type="project" value="UniProtKB-KW"/>
</dbReference>
<evidence type="ECO:0000256" key="1">
    <source>
        <dbReference type="ARBA" id="ARBA00022679"/>
    </source>
</evidence>
<reference evidence="13 14" key="1">
    <citation type="submission" date="2021-06" db="EMBL/GenBank/DDBJ databases">
        <title>Caerostris darwini draft genome.</title>
        <authorList>
            <person name="Kono N."/>
            <person name="Arakawa K."/>
        </authorList>
    </citation>
    <scope>NUCLEOTIDE SEQUENCE [LARGE SCALE GENOMIC DNA]</scope>
</reference>
<keyword evidence="14" id="KW-1185">Reference proteome</keyword>
<dbReference type="SUPFAM" id="SSF57850">
    <property type="entry name" value="RING/U-box"/>
    <property type="match status" value="1"/>
</dbReference>
<keyword evidence="3" id="KW-0677">Repeat</keyword>
<keyword evidence="4" id="KW-0547">Nucleotide-binding</keyword>
<feature type="region of interest" description="Disordered" evidence="11">
    <location>
        <begin position="86"/>
        <end position="196"/>
    </location>
</feature>
<dbReference type="GO" id="GO:0016787">
    <property type="term" value="F:hydrolase activity"/>
    <property type="evidence" value="ECO:0007669"/>
    <property type="project" value="UniProtKB-KW"/>
</dbReference>
<dbReference type="Gene3D" id="3.40.50.300">
    <property type="entry name" value="P-loop containing nucleotide triphosphate hydrolases"/>
    <property type="match status" value="2"/>
</dbReference>
<dbReference type="PROSITE" id="PS00518">
    <property type="entry name" value="ZF_RING_1"/>
    <property type="match status" value="1"/>
</dbReference>
<feature type="compositionally biased region" description="Low complexity" evidence="11">
    <location>
        <begin position="106"/>
        <end position="122"/>
    </location>
</feature>
<sequence>MVWFYQVSTHINSLLVIHFMNRNRNKQRSRQNRNSGSQNLFFASQTTEKHQKFYDHRMSNFNESGKTSMQDDQEERFPIRAFCEGKESETHNEQHQSLDEQRTSANQQRGRGVNRRQNNYRGSIRGRKQYNRRTPLNASISDTESVSSYDSQSQQQKNNFNFSYSNTKPTFSHSVSEPAELVTPNPVSETNVRYPSSDPNKNVTFPVTVTQHFKHIFKNPSDIIKFPNADIENSSYPEKNLDYQPNHTDFTSNSSLKKPRDVLSEYRNYTEKCQSLLRNLTPTEIIMDCRQKVEDDAKECIVQCLKKIKELSKQENCSIFALHKENLLQQQKQFEDYIAQVKGQLTFAFSCDDVQEILKSCDHIKKNVKKECNVFARSLPAYAFKANIVEKIQKNQVTIISTDSTYFLNILIPIFIKNEFPNHFLICSETCQILTESLKKNIFELLHHKVETDESEEAKFNNEFNFMTVEEMLNLFVSNYQLNEKNVFAVVNLSLKRSLEQDIVLANLRDDILSNKESKLVLMTSFCDQIHKYKNYFSGKVSVGIIEMPSLVLPVKKVWKSSALLPTDDYVEELVKTILAIHVLNGPGDVMAFLPTLTDARSVSIAINEKLTNLKYDLKCDILSENSLNKQCLDLFIKKSSDKRTVFLVTDCAEMLVIPSVRYIVDCGLRKDNIFDSDKKIDVLSTTFISRSKSKLRKSLAGTFNAGICYRLYSKENYEKEMPSVEYPEILTVNPFNSMIKIFQYKPDAATTVEFVESLPADTKENALKLLKKYNAIRDNALTDLGKSMVKLPFPAKYSKLIVLGIHWDLAYEAVILVAFFSAKGRVFKYSADVNRQREIDAVKLSLIQYDSDTISYLYIYKVWLNNNCSEEWCENNCINYTTMKNIHAKVNEICQIVGDTLKESIQQDYIKTREQSTTSLLEMLFDCLLENLCVFTGHYRSGYRVLSSHCISFLHPSSIICQMENLPQFIVFDHMITTNRDFLMSITAIPPELVMKALTEQLIDFDYSDMFEKTLVQRIIEPVGERMIKQVLLGKKGKKLKAIEASVKLLLNTDSLVIEPVAEKGRVLVYALTEQVDEAVKLINDVLKRQFEDLVNLEQIHTLELKRGQIVIPIEITWLRGAKVQSVKTGMPIQGSVASQKDCDDEENPPEQQPCNIQQSVNITWIRRTCDGIGFVTFRGEDFMMARKHAMRSFKFLNSDVFVQVSRNEKYQLYLQGIPPNAKSSDLEKAFCNLLSGIKPVKVELKYTAPFETSESDLQEIKVKLEEICLHLINLSDFKIVVPMPKSSATIMKAFINLGTEEDTEKATKTLSECIINDSKLTCRAVYRSIIKSNTKVCEALKPRFMETLNDLKRQFLEDKLFEFFITQGVDDLAVINMLSNKRKVLEMLLRVVNELLEGEILNKNFNIKLNKIFCHGGHMWLRSSEKISKVHIIEDYSNKSLRLYGSKENCKLFKQQLRQFLDDTVNEAVTSIILSNKRKLMKEIIKKYGANLEKFIEYCELQTAMLDIRTCTLSLHGSRESIEMAEETLKELAAGLHSIGLSDVMSDEEVCPVCSCPAFSLTFRLELCGHLYCSECIEGLVEQAQFPLRCCAEDCCHDIVLDDICRALGDDPAKIKLNCPLCQNDICVKCNVVYHQGFTCDMYQGSKNDPDYSFKVWQKNSEDCKRCPKCNTAIQKSGGCDHMTCQSCNSHFCWQCVKEFANATKVYEHLPFCDAYPS</sequence>
<evidence type="ECO:0000256" key="6">
    <source>
        <dbReference type="ARBA" id="ARBA00022786"/>
    </source>
</evidence>
<evidence type="ECO:0000313" key="14">
    <source>
        <dbReference type="Proteomes" id="UP001054837"/>
    </source>
</evidence>
<dbReference type="InterPro" id="IPR027417">
    <property type="entry name" value="P-loop_NTPase"/>
</dbReference>
<dbReference type="PROSITE" id="PS51873">
    <property type="entry name" value="TRIAD"/>
    <property type="match status" value="1"/>
</dbReference>
<keyword evidence="5" id="KW-0863">Zinc-finger</keyword>
<proteinExistence type="predicted"/>
<dbReference type="Gene3D" id="1.20.120.1080">
    <property type="match status" value="1"/>
</dbReference>
<dbReference type="PANTHER" id="PTHR18934:SF99">
    <property type="entry name" value="ATP-DEPENDENT RNA HELICASE DHX37-RELATED"/>
    <property type="match status" value="1"/>
</dbReference>
<keyword evidence="7" id="KW-0378">Hydrolase</keyword>
<feature type="region of interest" description="Disordered" evidence="11">
    <location>
        <begin position="26"/>
        <end position="48"/>
    </location>
</feature>
<dbReference type="Pfam" id="PF07717">
    <property type="entry name" value="OB_NTP_bind"/>
    <property type="match status" value="1"/>
</dbReference>
<dbReference type="InterPro" id="IPR044066">
    <property type="entry name" value="TRIAD_supradom"/>
</dbReference>
<dbReference type="SMART" id="SM00847">
    <property type="entry name" value="HA2"/>
    <property type="match status" value="1"/>
</dbReference>
<dbReference type="Gene3D" id="1.20.120.1750">
    <property type="match status" value="1"/>
</dbReference>